<proteinExistence type="predicted"/>
<evidence type="ECO:0000313" key="7">
    <source>
        <dbReference type="EMBL" id="OGC84749.1"/>
    </source>
</evidence>
<accession>A0A1F4XSN5</accession>
<sequence length="171" mass="18379">MHVRGFTLVELMVVVGIIGILSTIVVAGLGSSRKESRDAKRYSDLINVDIGLKLYYNDNGSYPSTGGSWWTVCTNGADPTPRDTSGANGYVPNLAPAYIAVLPTDPSGCVSGGSFKGYIYRSNGTNYKLSTDWSAEVGTKCKLGQNFADPRRTTESQHTFCSVYSQGAADW</sequence>
<dbReference type="EMBL" id="MEWW01000010">
    <property type="protein sequence ID" value="OGC84749.1"/>
    <property type="molecule type" value="Genomic_DNA"/>
</dbReference>
<evidence type="ECO:0000256" key="5">
    <source>
        <dbReference type="ARBA" id="ARBA00023136"/>
    </source>
</evidence>
<dbReference type="GO" id="GO:0015628">
    <property type="term" value="P:protein secretion by the type II secretion system"/>
    <property type="evidence" value="ECO:0007669"/>
    <property type="project" value="InterPro"/>
</dbReference>
<evidence type="ECO:0000256" key="3">
    <source>
        <dbReference type="ARBA" id="ARBA00022692"/>
    </source>
</evidence>
<evidence type="ECO:0000256" key="1">
    <source>
        <dbReference type="ARBA" id="ARBA00004167"/>
    </source>
</evidence>
<dbReference type="SUPFAM" id="SSF54523">
    <property type="entry name" value="Pili subunits"/>
    <property type="match status" value="1"/>
</dbReference>
<reference evidence="7 8" key="1">
    <citation type="journal article" date="2016" name="Nat. Commun.">
        <title>Thousands of microbial genomes shed light on interconnected biogeochemical processes in an aquifer system.</title>
        <authorList>
            <person name="Anantharaman K."/>
            <person name="Brown C.T."/>
            <person name="Hug L.A."/>
            <person name="Sharon I."/>
            <person name="Castelle C.J."/>
            <person name="Probst A.J."/>
            <person name="Thomas B.C."/>
            <person name="Singh A."/>
            <person name="Wilkins M.J."/>
            <person name="Karaoz U."/>
            <person name="Brodie E.L."/>
            <person name="Williams K.H."/>
            <person name="Hubbard S.S."/>
            <person name="Banfield J.F."/>
        </authorList>
    </citation>
    <scope>NUCLEOTIDE SEQUENCE [LARGE SCALE GENOMIC DNA]</scope>
</reference>
<dbReference type="GO" id="GO:0015627">
    <property type="term" value="C:type II protein secretion system complex"/>
    <property type="evidence" value="ECO:0007669"/>
    <property type="project" value="InterPro"/>
</dbReference>
<dbReference type="NCBIfam" id="TIGR02532">
    <property type="entry name" value="IV_pilin_GFxxxE"/>
    <property type="match status" value="1"/>
</dbReference>
<dbReference type="Proteomes" id="UP000178091">
    <property type="component" value="Unassembled WGS sequence"/>
</dbReference>
<organism evidence="7 8">
    <name type="scientific">Candidatus Adlerbacteria bacterium RIFCSPHIGHO2_12_FULL_53_18</name>
    <dbReference type="NCBI Taxonomy" id="1797242"/>
    <lineage>
        <taxon>Bacteria</taxon>
        <taxon>Candidatus Adleribacteriota</taxon>
    </lineage>
</organism>
<comment type="caution">
    <text evidence="7">The sequence shown here is derived from an EMBL/GenBank/DDBJ whole genome shotgun (WGS) entry which is preliminary data.</text>
</comment>
<feature type="transmembrane region" description="Helical" evidence="6">
    <location>
        <begin position="6"/>
        <end position="31"/>
    </location>
</feature>
<comment type="subcellular location">
    <subcellularLocation>
        <location evidence="1">Membrane</location>
        <topology evidence="1">Single-pass membrane protein</topology>
    </subcellularLocation>
</comment>
<protein>
    <recommendedName>
        <fullName evidence="9">Type II secretion system protein GspG C-terminal domain-containing protein</fullName>
    </recommendedName>
</protein>
<dbReference type="PROSITE" id="PS00409">
    <property type="entry name" value="PROKAR_NTER_METHYL"/>
    <property type="match status" value="1"/>
</dbReference>
<gene>
    <name evidence="7" type="ORF">A3F55_02750</name>
</gene>
<keyword evidence="4 6" id="KW-1133">Transmembrane helix</keyword>
<evidence type="ECO:0000256" key="4">
    <source>
        <dbReference type="ARBA" id="ARBA00022989"/>
    </source>
</evidence>
<evidence type="ECO:0000256" key="2">
    <source>
        <dbReference type="ARBA" id="ARBA00022481"/>
    </source>
</evidence>
<keyword evidence="3 6" id="KW-0812">Transmembrane</keyword>
<keyword evidence="2" id="KW-0488">Methylation</keyword>
<keyword evidence="5 6" id="KW-0472">Membrane</keyword>
<dbReference type="InterPro" id="IPR012902">
    <property type="entry name" value="N_methyl_site"/>
</dbReference>
<dbReference type="InterPro" id="IPR000983">
    <property type="entry name" value="Bac_GSPG_pilin"/>
</dbReference>
<evidence type="ECO:0000313" key="8">
    <source>
        <dbReference type="Proteomes" id="UP000178091"/>
    </source>
</evidence>
<evidence type="ECO:0008006" key="9">
    <source>
        <dbReference type="Google" id="ProtNLM"/>
    </source>
</evidence>
<dbReference type="Gene3D" id="3.30.700.10">
    <property type="entry name" value="Glycoprotein, Type 4 Pilin"/>
    <property type="match status" value="1"/>
</dbReference>
<dbReference type="PANTHER" id="PTHR30093:SF44">
    <property type="entry name" value="TYPE II SECRETION SYSTEM CORE PROTEIN G"/>
    <property type="match status" value="1"/>
</dbReference>
<dbReference type="AlphaFoldDB" id="A0A1F4XSN5"/>
<evidence type="ECO:0000256" key="6">
    <source>
        <dbReference type="SAM" id="Phobius"/>
    </source>
</evidence>
<dbReference type="InterPro" id="IPR045584">
    <property type="entry name" value="Pilin-like"/>
</dbReference>
<dbReference type="GO" id="GO:0016020">
    <property type="term" value="C:membrane"/>
    <property type="evidence" value="ECO:0007669"/>
    <property type="project" value="UniProtKB-SubCell"/>
</dbReference>
<dbReference type="Pfam" id="PF07963">
    <property type="entry name" value="N_methyl"/>
    <property type="match status" value="1"/>
</dbReference>
<dbReference type="PANTHER" id="PTHR30093">
    <property type="entry name" value="GENERAL SECRETION PATHWAY PROTEIN G"/>
    <property type="match status" value="1"/>
</dbReference>
<dbReference type="PRINTS" id="PR00813">
    <property type="entry name" value="BCTERIALGSPG"/>
</dbReference>
<name>A0A1F4XSN5_9BACT</name>